<dbReference type="AlphaFoldDB" id="A0A8J2KQK1"/>
<evidence type="ECO:0000313" key="3">
    <source>
        <dbReference type="Proteomes" id="UP000708208"/>
    </source>
</evidence>
<evidence type="ECO:0000313" key="2">
    <source>
        <dbReference type="EMBL" id="CAG7818885.1"/>
    </source>
</evidence>
<feature type="region of interest" description="Disordered" evidence="1">
    <location>
        <begin position="440"/>
        <end position="514"/>
    </location>
</feature>
<sequence>MDYTKYGEDELRVLQRDKELLKVADQKATVSSLITNPMGMARMTNLKAAQDIFYSYYDPDSWMLNLEQYRQKAELPRREVLENMNKVFMEGTSRDVQAWLRPVLPVLTVQLNAVHDPDRDVNCVPVWESFQSKLSNRFNVTARMSSALATLAIMEFKADSDPYQFVDEVASIMSETNPHINDCQIIAKIKEKLPIPVSELIMLEDEVDTARVAWKLKSLQANRSCTCSPTKSKVMHTDRAPAWSSFEAPQIEDKPRPKAKAAQSDKVEDVAMVVIVVEAKTIISTRVTNQMMFHRMVKRRRKTDRSCSSSTLHLLSMWHGLCGTFHVKGCQGTKPSTFQRLPRPIHQLYHSGSSSGTWANRELRGFLQSVRAIAASESVARHISNEGINWVFIPPGAPHFGGLWEAGVKSVKYHLKRAIRRHTQADKPATKHVTPANKALLSEDSESGSDDGVPAKKVKSIPTKVPAKKESSFEDSLSEEDQSRKSRAACVVAAAKTSPAKAPVKKASSSSEDS</sequence>
<evidence type="ECO:0000256" key="1">
    <source>
        <dbReference type="SAM" id="MobiDB-lite"/>
    </source>
</evidence>
<dbReference type="Proteomes" id="UP000708208">
    <property type="component" value="Unassembled WGS sequence"/>
</dbReference>
<reference evidence="2" key="1">
    <citation type="submission" date="2021-06" db="EMBL/GenBank/DDBJ databases">
        <authorList>
            <person name="Hodson N. C."/>
            <person name="Mongue J. A."/>
            <person name="Jaron S. K."/>
        </authorList>
    </citation>
    <scope>NUCLEOTIDE SEQUENCE</scope>
</reference>
<organism evidence="2 3">
    <name type="scientific">Allacma fusca</name>
    <dbReference type="NCBI Taxonomy" id="39272"/>
    <lineage>
        <taxon>Eukaryota</taxon>
        <taxon>Metazoa</taxon>
        <taxon>Ecdysozoa</taxon>
        <taxon>Arthropoda</taxon>
        <taxon>Hexapoda</taxon>
        <taxon>Collembola</taxon>
        <taxon>Symphypleona</taxon>
        <taxon>Sminthuridae</taxon>
        <taxon>Allacma</taxon>
    </lineage>
</organism>
<comment type="caution">
    <text evidence="2">The sequence shown here is derived from an EMBL/GenBank/DDBJ whole genome shotgun (WGS) entry which is preliminary data.</text>
</comment>
<accession>A0A8J2KQK1</accession>
<keyword evidence="3" id="KW-1185">Reference proteome</keyword>
<gene>
    <name evidence="2" type="ORF">AFUS01_LOCUS29362</name>
</gene>
<dbReference type="EMBL" id="CAJVCH010433199">
    <property type="protein sequence ID" value="CAG7818885.1"/>
    <property type="molecule type" value="Genomic_DNA"/>
</dbReference>
<feature type="compositionally biased region" description="Low complexity" evidence="1">
    <location>
        <begin position="491"/>
        <end position="514"/>
    </location>
</feature>
<protein>
    <submittedName>
        <fullName evidence="2">Uncharacterized protein</fullName>
    </submittedName>
</protein>
<name>A0A8J2KQK1_9HEXA</name>
<proteinExistence type="predicted"/>